<organism evidence="8 9">
    <name type="scientific">Vibrio parahaemolyticus</name>
    <dbReference type="NCBI Taxonomy" id="670"/>
    <lineage>
        <taxon>Bacteria</taxon>
        <taxon>Pseudomonadati</taxon>
        <taxon>Pseudomonadota</taxon>
        <taxon>Gammaproteobacteria</taxon>
        <taxon>Vibrionales</taxon>
        <taxon>Vibrionaceae</taxon>
        <taxon>Vibrio</taxon>
    </lineage>
</organism>
<reference evidence="8 9" key="1">
    <citation type="submission" date="2020-04" db="EMBL/GenBank/DDBJ databases">
        <title>Whole-genome sequencing of Vibrio spp. from China reveals different genetic environments of blaCTX-M-14 among diverse lineages.</title>
        <authorList>
            <person name="Zheng Z."/>
            <person name="Ye L."/>
            <person name="Chen S."/>
        </authorList>
    </citation>
    <scope>NUCLEOTIDE SEQUENCE [LARGE SCALE GENOMIC DNA]</scope>
    <source>
        <strain evidence="8 9">Vb0551</strain>
    </source>
</reference>
<feature type="non-terminal residue" evidence="8">
    <location>
        <position position="1"/>
    </location>
</feature>
<keyword evidence="4 7" id="KW-0812">Transmembrane</keyword>
<proteinExistence type="inferred from homology"/>
<dbReference type="PROSITE" id="PS52016">
    <property type="entry name" value="TONB_DEPENDENT_REC_3"/>
    <property type="match status" value="1"/>
</dbReference>
<keyword evidence="8" id="KW-0675">Receptor</keyword>
<protein>
    <submittedName>
        <fullName evidence="8">TonB-dependent receptor</fullName>
    </submittedName>
</protein>
<evidence type="ECO:0000256" key="2">
    <source>
        <dbReference type="ARBA" id="ARBA00022448"/>
    </source>
</evidence>
<keyword evidence="2 7" id="KW-0813">Transport</keyword>
<dbReference type="AlphaFoldDB" id="A0A7Y0XFL5"/>
<dbReference type="PANTHER" id="PTHR47234:SF3">
    <property type="entry name" value="SECRETIN_TONB SHORT N-TERMINAL DOMAIN-CONTAINING PROTEIN"/>
    <property type="match status" value="1"/>
</dbReference>
<evidence type="ECO:0000256" key="4">
    <source>
        <dbReference type="ARBA" id="ARBA00022692"/>
    </source>
</evidence>
<evidence type="ECO:0000256" key="1">
    <source>
        <dbReference type="ARBA" id="ARBA00004571"/>
    </source>
</evidence>
<dbReference type="SUPFAM" id="SSF56935">
    <property type="entry name" value="Porins"/>
    <property type="match status" value="1"/>
</dbReference>
<dbReference type="PANTHER" id="PTHR47234">
    <property type="match status" value="1"/>
</dbReference>
<evidence type="ECO:0000256" key="5">
    <source>
        <dbReference type="ARBA" id="ARBA00023136"/>
    </source>
</evidence>
<dbReference type="GO" id="GO:0009279">
    <property type="term" value="C:cell outer membrane"/>
    <property type="evidence" value="ECO:0007669"/>
    <property type="project" value="UniProtKB-SubCell"/>
</dbReference>
<dbReference type="InterPro" id="IPR039426">
    <property type="entry name" value="TonB-dep_rcpt-like"/>
</dbReference>
<name>A0A7Y0XFL5_VIBPH</name>
<comment type="similarity">
    <text evidence="7">Belongs to the TonB-dependent receptor family.</text>
</comment>
<gene>
    <name evidence="8" type="ORF">HKB16_27440</name>
</gene>
<comment type="subcellular location">
    <subcellularLocation>
        <location evidence="1 7">Cell outer membrane</location>
        <topology evidence="1 7">Multi-pass membrane protein</topology>
    </subcellularLocation>
</comment>
<evidence type="ECO:0000313" key="8">
    <source>
        <dbReference type="EMBL" id="NMU86587.1"/>
    </source>
</evidence>
<sequence>RYYFDDCDSAKKAGYKAEIASMTTWNLTASYQFNESGRVTLGAINMFDKVPPADPLSDTSPFYATGYDDPIGRQLYVEASYDF</sequence>
<evidence type="ECO:0000256" key="3">
    <source>
        <dbReference type="ARBA" id="ARBA00022452"/>
    </source>
</evidence>
<keyword evidence="3 7" id="KW-1134">Transmembrane beta strand</keyword>
<evidence type="ECO:0000256" key="6">
    <source>
        <dbReference type="ARBA" id="ARBA00023237"/>
    </source>
</evidence>
<evidence type="ECO:0000313" key="9">
    <source>
        <dbReference type="Proteomes" id="UP000518904"/>
    </source>
</evidence>
<dbReference type="InterPro" id="IPR036942">
    <property type="entry name" value="Beta-barrel_TonB_sf"/>
</dbReference>
<keyword evidence="6 7" id="KW-0998">Cell outer membrane</keyword>
<dbReference type="Proteomes" id="UP000518904">
    <property type="component" value="Unassembled WGS sequence"/>
</dbReference>
<dbReference type="Gene3D" id="2.40.170.20">
    <property type="entry name" value="TonB-dependent receptor, beta-barrel domain"/>
    <property type="match status" value="1"/>
</dbReference>
<evidence type="ECO:0000256" key="7">
    <source>
        <dbReference type="PROSITE-ProRule" id="PRU01360"/>
    </source>
</evidence>
<accession>A0A7Y0XFL5</accession>
<keyword evidence="5 7" id="KW-0472">Membrane</keyword>
<dbReference type="EMBL" id="JABCLB010002475">
    <property type="protein sequence ID" value="NMU86587.1"/>
    <property type="molecule type" value="Genomic_DNA"/>
</dbReference>
<comment type="caution">
    <text evidence="8">The sequence shown here is derived from an EMBL/GenBank/DDBJ whole genome shotgun (WGS) entry which is preliminary data.</text>
</comment>